<dbReference type="EMBL" id="FOYM01000028">
    <property type="protein sequence ID" value="SFR13673.1"/>
    <property type="molecule type" value="Genomic_DNA"/>
</dbReference>
<keyword evidence="5" id="KW-1003">Cell membrane</keyword>
<dbReference type="STRING" id="39060.SAMN05660706_12851"/>
<dbReference type="Proteomes" id="UP000199584">
    <property type="component" value="Unassembled WGS sequence"/>
</dbReference>
<proteinExistence type="inferred from homology"/>
<keyword evidence="4 5" id="KW-0472">Membrane</keyword>
<sequence>MTISELHVILIMVTGVVAVYMLSSLIVFIVSGKVHWVPGLTLAVGNGIGAYLGSNFAVARGDKWIRVILVITVLVMAAKLLGFTPF</sequence>
<organism evidence="6 7">
    <name type="scientific">Desulfoscipio geothermicus DSM 3669</name>
    <dbReference type="NCBI Taxonomy" id="1121426"/>
    <lineage>
        <taxon>Bacteria</taxon>
        <taxon>Bacillati</taxon>
        <taxon>Bacillota</taxon>
        <taxon>Clostridia</taxon>
        <taxon>Eubacteriales</taxon>
        <taxon>Desulfallaceae</taxon>
        <taxon>Desulfoscipio</taxon>
    </lineage>
</organism>
<evidence type="ECO:0000256" key="1">
    <source>
        <dbReference type="ARBA" id="ARBA00004141"/>
    </source>
</evidence>
<protein>
    <recommendedName>
        <fullName evidence="5">Probable membrane transporter protein</fullName>
    </recommendedName>
</protein>
<reference evidence="7" key="1">
    <citation type="submission" date="2016-10" db="EMBL/GenBank/DDBJ databases">
        <authorList>
            <person name="Varghese N."/>
            <person name="Submissions S."/>
        </authorList>
    </citation>
    <scope>NUCLEOTIDE SEQUENCE [LARGE SCALE GENOMIC DNA]</scope>
    <source>
        <strain evidence="7">DSM 3669</strain>
    </source>
</reference>
<name>A0A1I6E7F9_9FIRM</name>
<dbReference type="GO" id="GO:0005886">
    <property type="term" value="C:plasma membrane"/>
    <property type="evidence" value="ECO:0007669"/>
    <property type="project" value="UniProtKB-SubCell"/>
</dbReference>
<evidence type="ECO:0000256" key="3">
    <source>
        <dbReference type="ARBA" id="ARBA00022989"/>
    </source>
</evidence>
<dbReference type="AlphaFoldDB" id="A0A1I6E7F9"/>
<dbReference type="Pfam" id="PF01925">
    <property type="entry name" value="TauE"/>
    <property type="match status" value="1"/>
</dbReference>
<keyword evidence="7" id="KW-1185">Reference proteome</keyword>
<keyword evidence="2 5" id="KW-0812">Transmembrane</keyword>
<evidence type="ECO:0000256" key="4">
    <source>
        <dbReference type="ARBA" id="ARBA00023136"/>
    </source>
</evidence>
<feature type="transmembrane region" description="Helical" evidence="5">
    <location>
        <begin position="7"/>
        <end position="30"/>
    </location>
</feature>
<keyword evidence="3 5" id="KW-1133">Transmembrane helix</keyword>
<feature type="transmembrane region" description="Helical" evidence="5">
    <location>
        <begin position="36"/>
        <end position="52"/>
    </location>
</feature>
<accession>A0A1I6E7F9</accession>
<evidence type="ECO:0000313" key="6">
    <source>
        <dbReference type="EMBL" id="SFR13673.1"/>
    </source>
</evidence>
<evidence type="ECO:0000313" key="7">
    <source>
        <dbReference type="Proteomes" id="UP000199584"/>
    </source>
</evidence>
<feature type="transmembrane region" description="Helical" evidence="5">
    <location>
        <begin position="64"/>
        <end position="83"/>
    </location>
</feature>
<comment type="subcellular location">
    <subcellularLocation>
        <location evidence="5">Cell membrane</location>
        <topology evidence="5">Multi-pass membrane protein</topology>
    </subcellularLocation>
    <subcellularLocation>
        <location evidence="1">Membrane</location>
        <topology evidence="1">Multi-pass membrane protein</topology>
    </subcellularLocation>
</comment>
<dbReference type="RefSeq" id="WP_092486139.1">
    <property type="nucleotide sequence ID" value="NZ_FOYM01000028.1"/>
</dbReference>
<dbReference type="OrthoDB" id="554695at2"/>
<dbReference type="InterPro" id="IPR002781">
    <property type="entry name" value="TM_pro_TauE-like"/>
</dbReference>
<evidence type="ECO:0000256" key="2">
    <source>
        <dbReference type="ARBA" id="ARBA00022692"/>
    </source>
</evidence>
<comment type="similarity">
    <text evidence="5">Belongs to the 4-toluene sulfonate uptake permease (TSUP) (TC 2.A.102) family.</text>
</comment>
<evidence type="ECO:0000256" key="5">
    <source>
        <dbReference type="RuleBase" id="RU363041"/>
    </source>
</evidence>
<gene>
    <name evidence="6" type="ORF">SAMN05660706_12851</name>
</gene>